<dbReference type="STRING" id="118062.MCBB_1411"/>
<feature type="compositionally biased region" description="Low complexity" evidence="1">
    <location>
        <begin position="207"/>
        <end position="222"/>
    </location>
</feature>
<feature type="compositionally biased region" description="Low complexity" evidence="1">
    <location>
        <begin position="309"/>
        <end position="320"/>
    </location>
</feature>
<dbReference type="GeneID" id="30412253"/>
<evidence type="ECO:0000313" key="4">
    <source>
        <dbReference type="Proteomes" id="UP000094707"/>
    </source>
</evidence>
<proteinExistence type="predicted"/>
<protein>
    <recommendedName>
        <fullName evidence="5">Membrane-bound metal-dependent hydrolase</fullName>
    </recommendedName>
</protein>
<feature type="compositionally biased region" description="Low complexity" evidence="1">
    <location>
        <begin position="183"/>
        <end position="200"/>
    </location>
</feature>
<feature type="region of interest" description="Disordered" evidence="1">
    <location>
        <begin position="183"/>
        <end position="225"/>
    </location>
</feature>
<gene>
    <name evidence="3" type="ORF">MCBB_1411</name>
</gene>
<keyword evidence="4" id="KW-1185">Reference proteome</keyword>
<dbReference type="RefSeq" id="WP_145976023.1">
    <property type="nucleotide sequence ID" value="NZ_LT607756.1"/>
</dbReference>
<feature type="region of interest" description="Disordered" evidence="1">
    <location>
        <begin position="305"/>
        <end position="335"/>
    </location>
</feature>
<dbReference type="OrthoDB" id="82350at2157"/>
<evidence type="ECO:0000256" key="2">
    <source>
        <dbReference type="SAM" id="Phobius"/>
    </source>
</evidence>
<sequence length="357" mass="38305">MRFYTHIPAGLLLYTLLIWIFGQPYTIAGVLTVVLFSVLPDLIDKLTGEHRGWGHSGIWLIPIVVLIFLKPALGIACFSAFSMHVLLDAVTKKGVPFLYPFSKTRLVMPKKEKSRIQTGSKQETALCVVIILLLIPLTYCVLCGVPGDLFASASSNSTKLNKTGNNSTKGSYNPYSNLRNSTGYSGYSKGSSGTTSGSGSLTKDLKSSSGTSQNRNSTNSTSEELDQGLISWLNQDLTNNNQTTNSTTSTNDEYGNNIADVLVGPSQTIQDLAAGSDSTDQEDAKNTFFSDLQSQFDNLVEGVPYETNSSDSDQSMFDFDGTTNPDAEGEESSDSDQLGLMLATLTLFAGGGLVGKV</sequence>
<feature type="transmembrane region" description="Helical" evidence="2">
    <location>
        <begin position="12"/>
        <end position="39"/>
    </location>
</feature>
<evidence type="ECO:0008006" key="5">
    <source>
        <dbReference type="Google" id="ProtNLM"/>
    </source>
</evidence>
<evidence type="ECO:0000313" key="3">
    <source>
        <dbReference type="EMBL" id="SCG85968.1"/>
    </source>
</evidence>
<dbReference type="Pfam" id="PF04307">
    <property type="entry name" value="YdjM"/>
    <property type="match status" value="1"/>
</dbReference>
<keyword evidence="2" id="KW-0472">Membrane</keyword>
<keyword evidence="2" id="KW-0812">Transmembrane</keyword>
<accession>A0A1D3L324</accession>
<dbReference type="EMBL" id="LT607756">
    <property type="protein sequence ID" value="SCG85968.1"/>
    <property type="molecule type" value="Genomic_DNA"/>
</dbReference>
<reference evidence="3 4" key="1">
    <citation type="submission" date="2016-08" db="EMBL/GenBank/DDBJ databases">
        <authorList>
            <person name="Seilhamer J.J."/>
        </authorList>
    </citation>
    <scope>NUCLEOTIDE SEQUENCE [LARGE SCALE GENOMIC DNA]</scope>
    <source>
        <strain evidence="3">Buetzberg</strain>
    </source>
</reference>
<dbReference type="InterPro" id="IPR007404">
    <property type="entry name" value="YdjM-like"/>
</dbReference>
<dbReference type="PATRIC" id="fig|129848.4.peg.1439"/>
<name>A0A1D3L324_9EURY</name>
<keyword evidence="2" id="KW-1133">Transmembrane helix</keyword>
<dbReference type="Proteomes" id="UP000094707">
    <property type="component" value="Chromosome I"/>
</dbReference>
<dbReference type="AlphaFoldDB" id="A0A1D3L324"/>
<feature type="transmembrane region" description="Helical" evidence="2">
    <location>
        <begin position="59"/>
        <end position="87"/>
    </location>
</feature>
<dbReference type="KEGG" id="mcub:MCBB_1411"/>
<evidence type="ECO:0000256" key="1">
    <source>
        <dbReference type="SAM" id="MobiDB-lite"/>
    </source>
</evidence>
<feature type="transmembrane region" description="Helical" evidence="2">
    <location>
        <begin position="125"/>
        <end position="147"/>
    </location>
</feature>
<organism evidence="3 4">
    <name type="scientific">Methanobacterium congolense</name>
    <dbReference type="NCBI Taxonomy" id="118062"/>
    <lineage>
        <taxon>Archaea</taxon>
        <taxon>Methanobacteriati</taxon>
        <taxon>Methanobacteriota</taxon>
        <taxon>Methanomada group</taxon>
        <taxon>Methanobacteria</taxon>
        <taxon>Methanobacteriales</taxon>
        <taxon>Methanobacteriaceae</taxon>
        <taxon>Methanobacterium</taxon>
    </lineage>
</organism>